<protein>
    <submittedName>
        <fullName evidence="4">Aldehyde dehydrogenase (NADP(+))</fullName>
    </submittedName>
</protein>
<dbReference type="EMBL" id="JAGTPG010000002">
    <property type="protein sequence ID" value="MBR8640476.1"/>
    <property type="molecule type" value="Genomic_DNA"/>
</dbReference>
<feature type="domain" description="Aldehyde dehydrogenase" evidence="3">
    <location>
        <begin position="11"/>
        <end position="443"/>
    </location>
</feature>
<dbReference type="SUPFAM" id="SSF53720">
    <property type="entry name" value="ALDH-like"/>
    <property type="match status" value="1"/>
</dbReference>
<dbReference type="GO" id="GO:0016620">
    <property type="term" value="F:oxidoreductase activity, acting on the aldehyde or oxo group of donors, NAD or NADP as acceptor"/>
    <property type="evidence" value="ECO:0007669"/>
    <property type="project" value="InterPro"/>
</dbReference>
<organism evidence="4 5">
    <name type="scientific">Streptomyces tuirus</name>
    <dbReference type="NCBI Taxonomy" id="68278"/>
    <lineage>
        <taxon>Bacteria</taxon>
        <taxon>Bacillati</taxon>
        <taxon>Actinomycetota</taxon>
        <taxon>Actinomycetes</taxon>
        <taxon>Kitasatosporales</taxon>
        <taxon>Streptomycetaceae</taxon>
        <taxon>Streptomyces</taxon>
    </lineage>
</organism>
<evidence type="ECO:0000259" key="3">
    <source>
        <dbReference type="Pfam" id="PF00171"/>
    </source>
</evidence>
<dbReference type="PANTHER" id="PTHR43353">
    <property type="entry name" value="SUCCINATE-SEMIALDEHYDE DEHYDROGENASE, MITOCHONDRIAL"/>
    <property type="match status" value="1"/>
</dbReference>
<comment type="caution">
    <text evidence="4">The sequence shown here is derived from an EMBL/GenBank/DDBJ whole genome shotgun (WGS) entry which is preliminary data.</text>
</comment>
<evidence type="ECO:0000313" key="4">
    <source>
        <dbReference type="EMBL" id="MBR8640476.1"/>
    </source>
</evidence>
<evidence type="ECO:0000256" key="2">
    <source>
        <dbReference type="SAM" id="MobiDB-lite"/>
    </source>
</evidence>
<feature type="region of interest" description="Disordered" evidence="2">
    <location>
        <begin position="483"/>
        <end position="514"/>
    </location>
</feature>
<dbReference type="InterPro" id="IPR016163">
    <property type="entry name" value="Ald_DH_C"/>
</dbReference>
<name>A0A941FHM9_9ACTN</name>
<evidence type="ECO:0000256" key="1">
    <source>
        <dbReference type="ARBA" id="ARBA00023002"/>
    </source>
</evidence>
<dbReference type="PANTHER" id="PTHR43353:SF3">
    <property type="entry name" value="ALDEHYDE DEHYDROGENASE-RELATED"/>
    <property type="match status" value="1"/>
</dbReference>
<dbReference type="InterPro" id="IPR015590">
    <property type="entry name" value="Aldehyde_DH_dom"/>
</dbReference>
<dbReference type="InterPro" id="IPR016161">
    <property type="entry name" value="Ald_DH/histidinol_DH"/>
</dbReference>
<keyword evidence="5" id="KW-1185">Reference proteome</keyword>
<reference evidence="4 5" key="1">
    <citation type="submission" date="2021-04" db="EMBL/GenBank/DDBJ databases">
        <title>Characterization of the biosynthetic gene cluster of new lipopeptides with antitumor activity in the genome of the marine Streptomyces PHM034.</title>
        <authorList>
            <person name="Ceniceros A."/>
            <person name="Canedo L."/>
            <person name="Mendez C."/>
            <person name="Olano C."/>
            <person name="Schleissner C."/>
            <person name="Cuevas C."/>
            <person name="De La Calle F."/>
            <person name="Salas J.A."/>
        </authorList>
    </citation>
    <scope>NUCLEOTIDE SEQUENCE [LARGE SCALE GENOMIC DNA]</scope>
    <source>
        <strain evidence="4 5">PHM034</strain>
    </source>
</reference>
<dbReference type="CDD" id="cd07129">
    <property type="entry name" value="ALDH_KGSADH"/>
    <property type="match status" value="1"/>
</dbReference>
<dbReference type="InterPro" id="IPR016162">
    <property type="entry name" value="Ald_DH_N"/>
</dbReference>
<dbReference type="Pfam" id="PF00171">
    <property type="entry name" value="Aldedh"/>
    <property type="match status" value="1"/>
</dbReference>
<accession>A0A941FHM9</accession>
<keyword evidence="1" id="KW-0560">Oxidoreductase</keyword>
<proteinExistence type="predicted"/>
<dbReference type="Proteomes" id="UP000682308">
    <property type="component" value="Unassembled WGS sequence"/>
</dbReference>
<evidence type="ECO:0000313" key="5">
    <source>
        <dbReference type="Proteomes" id="UP000682308"/>
    </source>
</evidence>
<dbReference type="InterPro" id="IPR050740">
    <property type="entry name" value="Aldehyde_DH_Superfamily"/>
</dbReference>
<gene>
    <name evidence="4" type="ORF">KEF29_17135</name>
</gene>
<sequence>MSTTCLPATEPETAPEDIERLLALAATAAPWWARFTPSARADALVAVADALDSHSDELVTVAAEETGYAPARLSGEVKRTTVQLRMFADRVRAGVYLDVTIDRADPDFVLGPRPELRRHQVPLGPVVVFAASNFPFAFSVAGTDTASALAAGCPVVLKAHPGHLRTSAATAAIVHEALSGAGAPDGVFAMVTGRQAGVTVLRDARITAAAFTGSVRGGRALFDIAASRPTPIPFYGELGSINPVIVTEEALAERAEEIASGFVASYTLGTGQFCTKPGVLLLPRGADTDQVIDLIAQKAREITATPMLTPDIASGYEHRLAEITEAAGTDLLVKGLVATDDAGTRQVAPSLVSVASVAQLREAADVLLEECFGPAALVVLYDTEEEVEDLLAGLGGALTISIHTAREAGGTPGGERYQRLVELAQQRAGRVVFNGWPTGVAVTHAQHHGGPYPAATSTQTSVGTGAVWRFLRPVVFQNTPDEFLPPALQEGNPLRVPRTIDGEPEQVSSTTTEG</sequence>
<dbReference type="Gene3D" id="3.40.605.10">
    <property type="entry name" value="Aldehyde Dehydrogenase, Chain A, domain 1"/>
    <property type="match status" value="1"/>
</dbReference>
<dbReference type="InterPro" id="IPR044151">
    <property type="entry name" value="ALDH_KGSADH"/>
</dbReference>
<dbReference type="AlphaFoldDB" id="A0A941FHM9"/>
<dbReference type="Gene3D" id="3.40.309.10">
    <property type="entry name" value="Aldehyde Dehydrogenase, Chain A, domain 2"/>
    <property type="match status" value="1"/>
</dbReference>